<proteinExistence type="predicted"/>
<gene>
    <name evidence="1" type="ORF">P3X46_034475</name>
</gene>
<accession>A0ABQ9K8S9</accession>
<keyword evidence="2" id="KW-1185">Reference proteome</keyword>
<comment type="caution">
    <text evidence="1">The sequence shown here is derived from an EMBL/GenBank/DDBJ whole genome shotgun (WGS) entry which is preliminary data.</text>
</comment>
<evidence type="ECO:0000313" key="1">
    <source>
        <dbReference type="EMBL" id="KAJ9128793.1"/>
    </source>
</evidence>
<reference evidence="1 2" key="1">
    <citation type="journal article" date="2023" name="Plant Biotechnol. J.">
        <title>Chromosome-level wild Hevea brasiliensis genome provides new tools for genomic-assisted breeding and valuable loci to elevate rubber yield.</title>
        <authorList>
            <person name="Cheng H."/>
            <person name="Song X."/>
            <person name="Hu Y."/>
            <person name="Wu T."/>
            <person name="Yang Q."/>
            <person name="An Z."/>
            <person name="Feng S."/>
            <person name="Deng Z."/>
            <person name="Wu W."/>
            <person name="Zeng X."/>
            <person name="Tu M."/>
            <person name="Wang X."/>
            <person name="Huang H."/>
        </authorList>
    </citation>
    <scope>NUCLEOTIDE SEQUENCE [LARGE SCALE GENOMIC DNA]</scope>
    <source>
        <strain evidence="1">MT/VB/25A 57/8</strain>
    </source>
</reference>
<feature type="non-terminal residue" evidence="1">
    <location>
        <position position="1"/>
    </location>
</feature>
<name>A0ABQ9K8S9_HEVBR</name>
<protein>
    <submittedName>
        <fullName evidence="1">Uncharacterized protein</fullName>
    </submittedName>
</protein>
<organism evidence="1 2">
    <name type="scientific">Hevea brasiliensis</name>
    <name type="common">Para rubber tree</name>
    <name type="synonym">Siphonia brasiliensis</name>
    <dbReference type="NCBI Taxonomy" id="3981"/>
    <lineage>
        <taxon>Eukaryota</taxon>
        <taxon>Viridiplantae</taxon>
        <taxon>Streptophyta</taxon>
        <taxon>Embryophyta</taxon>
        <taxon>Tracheophyta</taxon>
        <taxon>Spermatophyta</taxon>
        <taxon>Magnoliopsida</taxon>
        <taxon>eudicotyledons</taxon>
        <taxon>Gunneridae</taxon>
        <taxon>Pentapetalae</taxon>
        <taxon>rosids</taxon>
        <taxon>fabids</taxon>
        <taxon>Malpighiales</taxon>
        <taxon>Euphorbiaceae</taxon>
        <taxon>Crotonoideae</taxon>
        <taxon>Micrandreae</taxon>
        <taxon>Hevea</taxon>
    </lineage>
</organism>
<sequence length="86" mass="9970">FYCTSTKVGCAVLVLWHHQEVSARLSFQSWLVNPRQTFPMAMPIYSLLHKELIKLLWLQLGIWVSERMASYHGGYLLISSSSRMLL</sequence>
<dbReference type="Proteomes" id="UP001174677">
    <property type="component" value="Unassembled WGS sequence"/>
</dbReference>
<dbReference type="EMBL" id="JARPOI010000389">
    <property type="protein sequence ID" value="KAJ9128793.1"/>
    <property type="molecule type" value="Genomic_DNA"/>
</dbReference>
<evidence type="ECO:0000313" key="2">
    <source>
        <dbReference type="Proteomes" id="UP001174677"/>
    </source>
</evidence>